<dbReference type="InterPro" id="IPR036286">
    <property type="entry name" value="LexA/Signal_pep-like_sf"/>
</dbReference>
<comment type="catalytic activity">
    <reaction evidence="3">
        <text>Cleavage of hydrophobic, N-terminal signal or leader sequences from secreted and periplasmic proteins.</text>
        <dbReference type="EC" id="3.4.21.89"/>
    </reaction>
</comment>
<dbReference type="RefSeq" id="WP_369259906.1">
    <property type="nucleotide sequence ID" value="NZ_CP163440.1"/>
</dbReference>
<dbReference type="NCBIfam" id="TIGR02227">
    <property type="entry name" value="sigpep_I_bact"/>
    <property type="match status" value="1"/>
</dbReference>
<keyword evidence="3" id="KW-0472">Membrane</keyword>
<evidence type="ECO:0000256" key="2">
    <source>
        <dbReference type="ARBA" id="ARBA00009370"/>
    </source>
</evidence>
<organism evidence="5">
    <name type="scientific">Streptomyces sp. R35</name>
    <dbReference type="NCBI Taxonomy" id="3238630"/>
    <lineage>
        <taxon>Bacteria</taxon>
        <taxon>Bacillati</taxon>
        <taxon>Actinomycetota</taxon>
        <taxon>Actinomycetes</taxon>
        <taxon>Kitasatosporales</taxon>
        <taxon>Streptomycetaceae</taxon>
        <taxon>Streptomyces</taxon>
    </lineage>
</organism>
<dbReference type="GO" id="GO:0009003">
    <property type="term" value="F:signal peptidase activity"/>
    <property type="evidence" value="ECO:0007669"/>
    <property type="project" value="UniProtKB-EC"/>
</dbReference>
<keyword evidence="3" id="KW-1133">Transmembrane helix</keyword>
<keyword evidence="3" id="KW-0645">Protease</keyword>
<sequence length="228" mass="24392">MRRGRGLAVTAWVLGPLGLVLLLGSLMYARSAYTTATVRSGSMTPTYTVGERLFVERVGGERIRRGDVVLFSAPERYGSAGSVIQRVIGVGGDRVACCGGEGADERITVNGKPLEEPYLQDGVVDETHRQYDPYDVTVPEGRLFLLGDHRLNARDSRYFLDDHGGTVPVGAVQGRVVDHRAVPIALAVTGMLGVPVALAGVGFGIAAFVVRRRSRAVPPAPPWAVQQV</sequence>
<evidence type="ECO:0000259" key="4">
    <source>
        <dbReference type="Pfam" id="PF10502"/>
    </source>
</evidence>
<accession>A0AB39S9S8</accession>
<dbReference type="GO" id="GO:0004252">
    <property type="term" value="F:serine-type endopeptidase activity"/>
    <property type="evidence" value="ECO:0007669"/>
    <property type="project" value="InterPro"/>
</dbReference>
<evidence type="ECO:0000256" key="1">
    <source>
        <dbReference type="ARBA" id="ARBA00004401"/>
    </source>
</evidence>
<dbReference type="PANTHER" id="PTHR43390">
    <property type="entry name" value="SIGNAL PEPTIDASE I"/>
    <property type="match status" value="1"/>
</dbReference>
<comment type="similarity">
    <text evidence="2 3">Belongs to the peptidase S26 family.</text>
</comment>
<evidence type="ECO:0000256" key="3">
    <source>
        <dbReference type="RuleBase" id="RU362042"/>
    </source>
</evidence>
<dbReference type="InterPro" id="IPR000223">
    <property type="entry name" value="Pept_S26A_signal_pept_1"/>
</dbReference>
<dbReference type="GO" id="GO:0006465">
    <property type="term" value="P:signal peptide processing"/>
    <property type="evidence" value="ECO:0007669"/>
    <property type="project" value="InterPro"/>
</dbReference>
<dbReference type="GO" id="GO:0005886">
    <property type="term" value="C:plasma membrane"/>
    <property type="evidence" value="ECO:0007669"/>
    <property type="project" value="UniProtKB-SubCell"/>
</dbReference>
<dbReference type="InterPro" id="IPR019533">
    <property type="entry name" value="Peptidase_S26"/>
</dbReference>
<keyword evidence="3 5" id="KW-0378">Hydrolase</keyword>
<dbReference type="SUPFAM" id="SSF51306">
    <property type="entry name" value="LexA/Signal peptidase"/>
    <property type="match status" value="1"/>
</dbReference>
<gene>
    <name evidence="5" type="primary">lepB</name>
    <name evidence="5" type="ORF">AB5J50_20565</name>
</gene>
<keyword evidence="3" id="KW-0812">Transmembrane</keyword>
<dbReference type="EMBL" id="CP163440">
    <property type="protein sequence ID" value="XDQ63023.1"/>
    <property type="molecule type" value="Genomic_DNA"/>
</dbReference>
<dbReference type="Gene3D" id="2.10.109.10">
    <property type="entry name" value="Umud Fragment, subunit A"/>
    <property type="match status" value="1"/>
</dbReference>
<evidence type="ECO:0000313" key="5">
    <source>
        <dbReference type="EMBL" id="XDQ63023.1"/>
    </source>
</evidence>
<feature type="domain" description="Peptidase S26" evidence="4">
    <location>
        <begin position="21"/>
        <end position="177"/>
    </location>
</feature>
<dbReference type="CDD" id="cd06530">
    <property type="entry name" value="S26_SPase_I"/>
    <property type="match status" value="1"/>
</dbReference>
<feature type="transmembrane region" description="Helical" evidence="3">
    <location>
        <begin position="184"/>
        <end position="210"/>
    </location>
</feature>
<dbReference type="PRINTS" id="PR00727">
    <property type="entry name" value="LEADERPTASE"/>
</dbReference>
<name>A0AB39S9S8_9ACTN</name>
<reference evidence="5" key="1">
    <citation type="submission" date="2024-07" db="EMBL/GenBank/DDBJ databases">
        <authorList>
            <person name="Yu S.T."/>
        </authorList>
    </citation>
    <scope>NUCLEOTIDE SEQUENCE</scope>
    <source>
        <strain evidence="5">R35</strain>
    </source>
</reference>
<dbReference type="Pfam" id="PF10502">
    <property type="entry name" value="Peptidase_S26"/>
    <property type="match status" value="1"/>
</dbReference>
<comment type="subcellular location">
    <subcellularLocation>
        <location evidence="1">Cell membrane</location>
        <topology evidence="1">Single-pass type II membrane protein</topology>
    </subcellularLocation>
    <subcellularLocation>
        <location evidence="3">Membrane</location>
        <topology evidence="3">Single-pass type II membrane protein</topology>
    </subcellularLocation>
</comment>
<protein>
    <recommendedName>
        <fullName evidence="3">Signal peptidase I</fullName>
        <ecNumber evidence="3">3.4.21.89</ecNumber>
    </recommendedName>
</protein>
<dbReference type="PANTHER" id="PTHR43390:SF1">
    <property type="entry name" value="CHLOROPLAST PROCESSING PEPTIDASE"/>
    <property type="match status" value="1"/>
</dbReference>
<proteinExistence type="inferred from homology"/>
<dbReference type="EC" id="3.4.21.89" evidence="3"/>
<dbReference type="AlphaFoldDB" id="A0AB39S9S8"/>